<dbReference type="PROSITE" id="PS51257">
    <property type="entry name" value="PROKAR_LIPOPROTEIN"/>
    <property type="match status" value="1"/>
</dbReference>
<evidence type="ECO:0000313" key="2">
    <source>
        <dbReference type="Proteomes" id="UP001172457"/>
    </source>
</evidence>
<name>A0AA38SNM6_9ASTR</name>
<keyword evidence="2" id="KW-1185">Reference proteome</keyword>
<dbReference type="EMBL" id="JARYMX010000006">
    <property type="protein sequence ID" value="KAJ9546029.1"/>
    <property type="molecule type" value="Genomic_DNA"/>
</dbReference>
<comment type="caution">
    <text evidence="1">The sequence shown here is derived from an EMBL/GenBank/DDBJ whole genome shotgun (WGS) entry which is preliminary data.</text>
</comment>
<proteinExistence type="predicted"/>
<dbReference type="PANTHER" id="PTHR11697">
    <property type="entry name" value="GENERAL TRANSCRIPTION FACTOR 2-RELATED ZINC FINGER PROTEIN"/>
    <property type="match status" value="1"/>
</dbReference>
<dbReference type="PANTHER" id="PTHR11697:SF230">
    <property type="entry name" value="ZINC FINGER, MYM DOMAIN CONTAINING 1"/>
    <property type="match status" value="1"/>
</dbReference>
<dbReference type="InterPro" id="IPR055298">
    <property type="entry name" value="AtLOH3-like"/>
</dbReference>
<evidence type="ECO:0000313" key="1">
    <source>
        <dbReference type="EMBL" id="KAJ9546029.1"/>
    </source>
</evidence>
<organism evidence="1 2">
    <name type="scientific">Centaurea solstitialis</name>
    <name type="common">yellow star-thistle</name>
    <dbReference type="NCBI Taxonomy" id="347529"/>
    <lineage>
        <taxon>Eukaryota</taxon>
        <taxon>Viridiplantae</taxon>
        <taxon>Streptophyta</taxon>
        <taxon>Embryophyta</taxon>
        <taxon>Tracheophyta</taxon>
        <taxon>Spermatophyta</taxon>
        <taxon>Magnoliopsida</taxon>
        <taxon>eudicotyledons</taxon>
        <taxon>Gunneridae</taxon>
        <taxon>Pentapetalae</taxon>
        <taxon>asterids</taxon>
        <taxon>campanulids</taxon>
        <taxon>Asterales</taxon>
        <taxon>Asteraceae</taxon>
        <taxon>Carduoideae</taxon>
        <taxon>Cardueae</taxon>
        <taxon>Centaureinae</taxon>
        <taxon>Centaurea</taxon>
    </lineage>
</organism>
<dbReference type="AlphaFoldDB" id="A0AA38SNM6"/>
<gene>
    <name evidence="1" type="ORF">OSB04_025736</name>
</gene>
<reference evidence="1" key="1">
    <citation type="submission" date="2023-03" db="EMBL/GenBank/DDBJ databases">
        <title>Chromosome-scale reference genome and RAD-based genetic map of yellow starthistle (Centaurea solstitialis) reveal putative structural variation and QTLs associated with invader traits.</title>
        <authorList>
            <person name="Reatini B."/>
            <person name="Cang F.A."/>
            <person name="Jiang Q."/>
            <person name="Mckibben M.T.W."/>
            <person name="Barker M.S."/>
            <person name="Rieseberg L.H."/>
            <person name="Dlugosch K.M."/>
        </authorList>
    </citation>
    <scope>NUCLEOTIDE SEQUENCE</scope>
    <source>
        <strain evidence="1">CAN-66</strain>
        <tissue evidence="1">Leaf</tissue>
    </source>
</reference>
<dbReference type="Proteomes" id="UP001172457">
    <property type="component" value="Chromosome 6"/>
</dbReference>
<accession>A0AA38SNM6</accession>
<sequence>MAKKNSKISDFFFLVNNVVNVVGGSCKRRDMLRGQQNAKVFEALNSGEILSGRGLNQETSLSRAGATRWGSHYGTLVSLIALFPSVIDVLQMIDEEGLTHEQKSEARLLSNSLHSFDFVFCLHFMKMILGITDELSQALQKKEQDIVNSMELVGVCKNQLQKLRVENDRWDSLLNQVVVVCDKHDIDVCNMDEMFSLPGRSRRKAPQMTNLHHFVLSYFALSLIYNL</sequence>
<protein>
    <submittedName>
        <fullName evidence="1">Uncharacterized protein</fullName>
    </submittedName>
</protein>